<dbReference type="Pfam" id="PF04825">
    <property type="entry name" value="Rad21_Rec8_N"/>
    <property type="match status" value="1"/>
</dbReference>
<evidence type="ECO:0000259" key="8">
    <source>
        <dbReference type="Pfam" id="PF04825"/>
    </source>
</evidence>
<dbReference type="AlphaFoldDB" id="A0A9N9WTN6"/>
<protein>
    <recommendedName>
        <fullName evidence="11">Double-strand-break repair protein rad21</fullName>
    </recommendedName>
</protein>
<dbReference type="Proteomes" id="UP001153620">
    <property type="component" value="Chromosome 3"/>
</dbReference>
<dbReference type="PANTHER" id="PTHR12585:SF69">
    <property type="entry name" value="FI11703P"/>
    <property type="match status" value="1"/>
</dbReference>
<dbReference type="InterPro" id="IPR006910">
    <property type="entry name" value="Rad21_Rec8_N"/>
</dbReference>
<feature type="domain" description="Rad21/Rec8-like protein N-terminal" evidence="8">
    <location>
        <begin position="1"/>
        <end position="103"/>
    </location>
</feature>
<evidence type="ECO:0000256" key="5">
    <source>
        <dbReference type="ARBA" id="ARBA00023242"/>
    </source>
</evidence>
<feature type="region of interest" description="Disordered" evidence="6">
    <location>
        <begin position="454"/>
        <end position="483"/>
    </location>
</feature>
<gene>
    <name evidence="9" type="ORF">CHIRRI_LOCUS11604</name>
</gene>
<proteinExistence type="inferred from homology"/>
<comment type="subcellular location">
    <subcellularLocation>
        <location evidence="2">Chromosome</location>
    </subcellularLocation>
    <subcellularLocation>
        <location evidence="1">Nucleus</location>
    </subcellularLocation>
</comment>
<feature type="compositionally biased region" description="Polar residues" evidence="6">
    <location>
        <begin position="272"/>
        <end position="281"/>
    </location>
</feature>
<evidence type="ECO:0000256" key="4">
    <source>
        <dbReference type="ARBA" id="ARBA00022454"/>
    </source>
</evidence>
<dbReference type="InterPro" id="IPR039781">
    <property type="entry name" value="Rad21/Rec8-like"/>
</dbReference>
<dbReference type="InterPro" id="IPR036390">
    <property type="entry name" value="WH_DNA-bd_sf"/>
</dbReference>
<name>A0A9N9WTN6_9DIPT</name>
<dbReference type="GO" id="GO:0005634">
    <property type="term" value="C:nucleus"/>
    <property type="evidence" value="ECO:0007669"/>
    <property type="project" value="UniProtKB-SubCell"/>
</dbReference>
<evidence type="ECO:0000313" key="9">
    <source>
        <dbReference type="EMBL" id="CAG9808768.1"/>
    </source>
</evidence>
<dbReference type="CDD" id="cd21792">
    <property type="entry name" value="Rad21_Rec8_M_NXP1-like"/>
    <property type="match status" value="1"/>
</dbReference>
<dbReference type="OrthoDB" id="10071381at2759"/>
<keyword evidence="10" id="KW-1185">Reference proteome</keyword>
<dbReference type="SUPFAM" id="SSF46785">
    <property type="entry name" value="Winged helix' DNA-binding domain"/>
    <property type="match status" value="1"/>
</dbReference>
<keyword evidence="4" id="KW-0158">Chromosome</keyword>
<feature type="domain" description="Rad21/Rec8-like protein C-terminal eukaryotic" evidence="7">
    <location>
        <begin position="666"/>
        <end position="717"/>
    </location>
</feature>
<evidence type="ECO:0000256" key="1">
    <source>
        <dbReference type="ARBA" id="ARBA00004123"/>
    </source>
</evidence>
<evidence type="ECO:0000259" key="7">
    <source>
        <dbReference type="Pfam" id="PF04824"/>
    </source>
</evidence>
<comment type="similarity">
    <text evidence="3">Belongs to the rad21 family.</text>
</comment>
<dbReference type="InterPro" id="IPR023093">
    <property type="entry name" value="ScpA-like_C"/>
</dbReference>
<evidence type="ECO:0008006" key="11">
    <source>
        <dbReference type="Google" id="ProtNLM"/>
    </source>
</evidence>
<feature type="region of interest" description="Disordered" evidence="6">
    <location>
        <begin position="185"/>
        <end position="296"/>
    </location>
</feature>
<evidence type="ECO:0000256" key="6">
    <source>
        <dbReference type="SAM" id="MobiDB-lite"/>
    </source>
</evidence>
<sequence>MFYAHIVLAKKGPLSRIWLAAHWDKKLTKAHVFETNIEQSVDGILQPKVKLALRTSGHLLLGVARIHSRKAKYLLADCNEAFVKIKMAFRPGMVDLPEEHREAAVNAITLPEVFHDFDTALPELNDVDIEAQFSINQSRADEITMREDYGSLPMNMHDDGFGEIGFDGADLVRDGLNPTIDDDLFSDTIGTQGPDIDQPKEDSRTMLTHPLDDDFGDDFGESGGLFEGDIFADPPTTLDETSAPINQGNMTSRTDDDSEDDGGHFDGGASPALSSTSSRPPSTIGAPLTMNPFSTDGPPSFLNDITQQPGTSKDLINDIDEAEKNMVQEEESFALAPIDASALKGVTKAKRKRKLIIDEVKNISGEEMKAQLANTADIITSLDLAPPTKRLMNWKETGGVEKLFALPSRLLPARALSKIYQMNLVFTTGIIEDFSSLGPADILALDTHILEPVSESPSKRGRKRKNPDETDISDLSLPEPLRDIADLPPQTPAPIELKGDLGLDTSQSFVNELMPPPPSIASPRQSMMSIPEMTSPPTPHIPVIPMTPGNLTHGLDENSPMLSDPALNNLDTIPNLNAETVSSILDGTNGMDQHFANMGYDAQASPSGGISERIANDWTDYDYPASVGQTGDEQMVDESIEQFEERVLNKRAAQLFVNIRTKLQKQDKIFLSDMTYRNTKKQAAQKFYSLLVLKKFQMLDIDQERPFADIVCSRGDAFDDNKTL</sequence>
<dbReference type="EMBL" id="OU895879">
    <property type="protein sequence ID" value="CAG9808768.1"/>
    <property type="molecule type" value="Genomic_DNA"/>
</dbReference>
<dbReference type="InterPro" id="IPR049589">
    <property type="entry name" value="NXP1_M-like"/>
</dbReference>
<reference evidence="9" key="1">
    <citation type="submission" date="2022-01" db="EMBL/GenBank/DDBJ databases">
        <authorList>
            <person name="King R."/>
        </authorList>
    </citation>
    <scope>NUCLEOTIDE SEQUENCE</scope>
</reference>
<dbReference type="GO" id="GO:0003682">
    <property type="term" value="F:chromatin binding"/>
    <property type="evidence" value="ECO:0007669"/>
    <property type="project" value="TreeGrafter"/>
</dbReference>
<dbReference type="Pfam" id="PF04824">
    <property type="entry name" value="Rad21_Rec8"/>
    <property type="match status" value="1"/>
</dbReference>
<reference evidence="9" key="2">
    <citation type="submission" date="2022-10" db="EMBL/GenBank/DDBJ databases">
        <authorList>
            <consortium name="ENA_rothamsted_submissions"/>
            <consortium name="culmorum"/>
            <person name="King R."/>
        </authorList>
    </citation>
    <scope>NUCLEOTIDE SEQUENCE</scope>
</reference>
<dbReference type="PANTHER" id="PTHR12585">
    <property type="entry name" value="SCC1 / RAD21 FAMILY MEMBER"/>
    <property type="match status" value="1"/>
</dbReference>
<evidence type="ECO:0000256" key="3">
    <source>
        <dbReference type="ARBA" id="ARBA00009870"/>
    </source>
</evidence>
<evidence type="ECO:0000313" key="10">
    <source>
        <dbReference type="Proteomes" id="UP001153620"/>
    </source>
</evidence>
<keyword evidence="5" id="KW-0539">Nucleus</keyword>
<organism evidence="9 10">
    <name type="scientific">Chironomus riparius</name>
    <dbReference type="NCBI Taxonomy" id="315576"/>
    <lineage>
        <taxon>Eukaryota</taxon>
        <taxon>Metazoa</taxon>
        <taxon>Ecdysozoa</taxon>
        <taxon>Arthropoda</taxon>
        <taxon>Hexapoda</taxon>
        <taxon>Insecta</taxon>
        <taxon>Pterygota</taxon>
        <taxon>Neoptera</taxon>
        <taxon>Endopterygota</taxon>
        <taxon>Diptera</taxon>
        <taxon>Nematocera</taxon>
        <taxon>Chironomoidea</taxon>
        <taxon>Chironomidae</taxon>
        <taxon>Chironominae</taxon>
        <taxon>Chironomus</taxon>
    </lineage>
</organism>
<dbReference type="GO" id="GO:0007062">
    <property type="term" value="P:sister chromatid cohesion"/>
    <property type="evidence" value="ECO:0007669"/>
    <property type="project" value="InterPro"/>
</dbReference>
<dbReference type="GO" id="GO:0008278">
    <property type="term" value="C:cohesin complex"/>
    <property type="evidence" value="ECO:0007669"/>
    <property type="project" value="InterPro"/>
</dbReference>
<dbReference type="Gene3D" id="1.10.10.580">
    <property type="entry name" value="Structural maintenance of chromosome 1. Chain E"/>
    <property type="match status" value="1"/>
</dbReference>
<accession>A0A9N9WTN6</accession>
<evidence type="ECO:0000256" key="2">
    <source>
        <dbReference type="ARBA" id="ARBA00004286"/>
    </source>
</evidence>
<dbReference type="InterPro" id="IPR006909">
    <property type="entry name" value="Rad21/Rec8_C_eu"/>
</dbReference>
<dbReference type="GO" id="GO:1990414">
    <property type="term" value="P:replication-born double-strand break repair via sister chromatid exchange"/>
    <property type="evidence" value="ECO:0007669"/>
    <property type="project" value="TreeGrafter"/>
</dbReference>
<feature type="compositionally biased region" description="Polar residues" evidence="6">
    <location>
        <begin position="238"/>
        <end position="252"/>
    </location>
</feature>